<dbReference type="AlphaFoldDB" id="J5TSE6"/>
<evidence type="ECO:0000256" key="1">
    <source>
        <dbReference type="SAM" id="MobiDB-lite"/>
    </source>
</evidence>
<dbReference type="Proteomes" id="UP000002748">
    <property type="component" value="Unassembled WGS sequence"/>
</dbReference>
<feature type="compositionally biased region" description="Polar residues" evidence="1">
    <location>
        <begin position="1061"/>
        <end position="1071"/>
    </location>
</feature>
<gene>
    <name evidence="2" type="ORF">A1Q1_03787</name>
</gene>
<name>J5TSE6_TRIAS</name>
<dbReference type="KEGG" id="tasa:A1Q1_03787"/>
<dbReference type="OrthoDB" id="10683512at2759"/>
<feature type="compositionally biased region" description="Low complexity" evidence="1">
    <location>
        <begin position="1078"/>
        <end position="1126"/>
    </location>
</feature>
<feature type="region of interest" description="Disordered" evidence="1">
    <location>
        <begin position="281"/>
        <end position="306"/>
    </location>
</feature>
<feature type="region of interest" description="Disordered" evidence="1">
    <location>
        <begin position="1012"/>
        <end position="1136"/>
    </location>
</feature>
<dbReference type="VEuPathDB" id="FungiDB:A1Q1_03787"/>
<sequence>MSSLTSLILIHDPSSSRFQDPERLEPVTRSHDQRQRTIAEEEGPQVQAPFQSPDGATGRMGMADGYPPIPYCRDLILPPLPGGVNALAHDAHDSSSAMTDPFTDHLTRVMRSLAECCCATCRLQRSKAISDSESRWMAAEAVTRYTRSPDHQQVTREQGICTARLHSSTAPRSTLAATLSPRSQVSPVVASLAQLSPASPTSSTLLLSNFSSLSPKSTGTVIPVFPAPLLPTSSSLPRPPLPPQHCPYLVSPAILPLHHHLLPYHYHTTGRLQLITELSPSASTTDAAHEQRSNRVPSQPAGLGGGDITIPPGFEGARSWDPERAIDVIMNKAEQRERERVSLRGKTAEEMMDQLTAEALAEMIDEDERLYEMAVQEKPKIGQGFKNEAKLKLENEVKLAEMLPEWGRLPDVVRSQTRRIYAHALHLTETPETKNSFIQFVEEYRDPIVAMLITRAKVRGIVAMKDDSGYLVPAFWLGSFGRLVRLRVPCRAGPNGEVEAVFAYLYHALDCNPLTKFIFEGLKKGVNLTYYRLMLFLAMLSWKESDEWRDSDDQCVYALTPSDIDKNVLQRILEEGVETAFSPDLLWLYAGLTLMLARRGKQHLSESVKPVNRRMRATRASFPNLSRWTLAPVFAFADPIPMLPLHFLEHFVLAAFGCTDLTSRGINVNLFDSFTRECLVTSKMVLKILVAVERLLEKYPNSGYCWPIADDKAAWDAFLEPAYPDGIPCTPVRMSIILSGVERSHLHSLVVIPKVTALCERRRTGSFSRGDDDTMMMIPTSLQHLRLHKTPATPSFSDSNPANILQDLCKAFHPLLIEELAEKTTSRDRPRDRTSPPTLEYLSSSLCGHVRAALTKSSAAPSGQDRPKSLGESVVTIPNFWRPAVYRALAEKFETFPPKTQDSSYADLLLAFNNAGVVVPMGEELDSPSMSIHICIDAKNAWRIIQDIIRLHHFLHPSSTYYSRSRRRKEEFVPVSKLSTFDWTSIFDPPYLNYLDALDSLIPFSALTSVPSKRKLGPKPNTASRRQKKAHTASKTAKTPNAPDTDAISVGVFAAGPSAGAGSQHTVSSSALDHATLSRGTSRKTPSTSPRTSDQPSTTYDSDSSDVVVLSGPPQPSPSRSSSSGYTGKGKGKQRA</sequence>
<dbReference type="HOGENOM" id="CLU_278392_0_0_1"/>
<feature type="region of interest" description="Disordered" evidence="1">
    <location>
        <begin position="12"/>
        <end position="62"/>
    </location>
</feature>
<feature type="compositionally biased region" description="Basic and acidic residues" evidence="1">
    <location>
        <begin position="19"/>
        <end position="39"/>
    </location>
</feature>
<accession>J5TSE6</accession>
<proteinExistence type="predicted"/>
<organism evidence="2 3">
    <name type="scientific">Trichosporon asahii var. asahii (strain ATCC 90039 / CBS 2479 / JCM 2466 / KCTC 7840 / NBRC 103889/ NCYC 2677 / UAMH 7654)</name>
    <name type="common">Yeast</name>
    <dbReference type="NCBI Taxonomy" id="1186058"/>
    <lineage>
        <taxon>Eukaryota</taxon>
        <taxon>Fungi</taxon>
        <taxon>Dikarya</taxon>
        <taxon>Basidiomycota</taxon>
        <taxon>Agaricomycotina</taxon>
        <taxon>Tremellomycetes</taxon>
        <taxon>Trichosporonales</taxon>
        <taxon>Trichosporonaceae</taxon>
        <taxon>Trichosporon</taxon>
    </lineage>
</organism>
<dbReference type="RefSeq" id="XP_014183800.1">
    <property type="nucleotide sequence ID" value="XM_014328325.1"/>
</dbReference>
<dbReference type="GeneID" id="25987300"/>
<evidence type="ECO:0000313" key="3">
    <source>
        <dbReference type="Proteomes" id="UP000002748"/>
    </source>
</evidence>
<dbReference type="EMBL" id="ALBS01000024">
    <property type="protein sequence ID" value="EJT52506.1"/>
    <property type="molecule type" value="Genomic_DNA"/>
</dbReference>
<protein>
    <submittedName>
        <fullName evidence="2">Uncharacterized protein</fullName>
    </submittedName>
</protein>
<comment type="caution">
    <text evidence="2">The sequence shown here is derived from an EMBL/GenBank/DDBJ whole genome shotgun (WGS) entry which is preliminary data.</text>
</comment>
<reference evidence="2 3" key="1">
    <citation type="journal article" date="2012" name="Eukaryot. Cell">
        <title>Draft genome sequence of CBS 2479, the standard type strain of Trichosporon asahii.</title>
        <authorList>
            <person name="Yang R.Y."/>
            <person name="Li H.T."/>
            <person name="Zhu H."/>
            <person name="Zhou G.P."/>
            <person name="Wang M."/>
            <person name="Wang L."/>
        </authorList>
    </citation>
    <scope>NUCLEOTIDE SEQUENCE [LARGE SCALE GENOMIC DNA]</scope>
    <source>
        <strain evidence="3">ATCC 90039 / CBS 2479 / JCM 2466 / KCTC 7840 / NCYC 2677 / UAMH 7654</strain>
    </source>
</reference>
<evidence type="ECO:0000313" key="2">
    <source>
        <dbReference type="EMBL" id="EJT52506.1"/>
    </source>
</evidence>